<evidence type="ECO:0000313" key="3">
    <source>
        <dbReference type="EMBL" id="QBI19907.1"/>
    </source>
</evidence>
<evidence type="ECO:0000256" key="1">
    <source>
        <dbReference type="ARBA" id="ARBA00022679"/>
    </source>
</evidence>
<dbReference type="InterPro" id="IPR023606">
    <property type="entry name" value="CoA-Trfase_III_dom_1_sf"/>
</dbReference>
<sequence>MSGLPLDGIRVIDLSRNIAGPLCTMLLGDLGADVVKVERPGGGDEARNHSDDPGTSPYFASLNRNKRSICLDLKDGGDADRLARLLTHADVCVENLRPGALARLGFDDDRLARDFPELIMCHVSGFGRTGPWADAAAYDHIIQGFSGLMSLTGPPGEGGYRTNTSVADVVTGLFAATSLAASLRGRRPEQGPQGETGDVIDVSLLGSLLNALCYQSATYLSTGVAPEPTGNEHPYIVPYGTYPTNDGHVSVCVGNNALFARFCRALGIEGALDDERFADNHARVRHRDELNALVRPALALRTSDEWLAAFAAEGIPSGPIHTLPEALDHPQVAALDLVHEVDNGVGGRYAHLRAPFSSPRLGGMIRRRPPLVGEHTAEVLAEVGEPTTPTVADRARP</sequence>
<feature type="compositionally biased region" description="Basic and acidic residues" evidence="2">
    <location>
        <begin position="38"/>
        <end position="52"/>
    </location>
</feature>
<dbReference type="Gene3D" id="3.40.50.10540">
    <property type="entry name" value="Crotonobetainyl-coa:carnitine coa-transferase, domain 1"/>
    <property type="match status" value="1"/>
</dbReference>
<dbReference type="OrthoDB" id="9797653at2"/>
<dbReference type="Pfam" id="PF02515">
    <property type="entry name" value="CoA_transf_3"/>
    <property type="match status" value="1"/>
</dbReference>
<dbReference type="Proteomes" id="UP000291469">
    <property type="component" value="Chromosome"/>
</dbReference>
<feature type="region of interest" description="Disordered" evidence="2">
    <location>
        <begin position="38"/>
        <end position="58"/>
    </location>
</feature>
<dbReference type="SUPFAM" id="SSF89796">
    <property type="entry name" value="CoA-transferase family III (CaiB/BaiF)"/>
    <property type="match status" value="1"/>
</dbReference>
<name>A0A411YFL9_9ACTN</name>
<dbReference type="InterPro" id="IPR003673">
    <property type="entry name" value="CoA-Trfase_fam_III"/>
</dbReference>
<dbReference type="RefSeq" id="WP_131154904.1">
    <property type="nucleotide sequence ID" value="NZ_CP036402.1"/>
</dbReference>
<dbReference type="GO" id="GO:0008410">
    <property type="term" value="F:CoA-transferase activity"/>
    <property type="evidence" value="ECO:0007669"/>
    <property type="project" value="TreeGrafter"/>
</dbReference>
<dbReference type="InterPro" id="IPR050483">
    <property type="entry name" value="CoA-transferase_III_domain"/>
</dbReference>
<proteinExistence type="predicted"/>
<dbReference type="Gene3D" id="3.30.1540.10">
    <property type="entry name" value="formyl-coa transferase, domain 3"/>
    <property type="match status" value="1"/>
</dbReference>
<gene>
    <name evidence="3" type="ORF">ER308_10275</name>
</gene>
<evidence type="ECO:0000313" key="4">
    <source>
        <dbReference type="Proteomes" id="UP000291469"/>
    </source>
</evidence>
<dbReference type="InterPro" id="IPR044855">
    <property type="entry name" value="CoA-Trfase_III_dom3_sf"/>
</dbReference>
<dbReference type="KEGG" id="erz:ER308_10275"/>
<organism evidence="3 4">
    <name type="scientific">Egibacter rhizosphaerae</name>
    <dbReference type="NCBI Taxonomy" id="1670831"/>
    <lineage>
        <taxon>Bacteria</taxon>
        <taxon>Bacillati</taxon>
        <taxon>Actinomycetota</taxon>
        <taxon>Nitriliruptoria</taxon>
        <taxon>Egibacterales</taxon>
        <taxon>Egibacteraceae</taxon>
        <taxon>Egibacter</taxon>
    </lineage>
</organism>
<reference evidence="3 4" key="1">
    <citation type="submission" date="2019-01" db="EMBL/GenBank/DDBJ databases">
        <title>Egibacter rhizosphaerae EGI 80759T.</title>
        <authorList>
            <person name="Chen D.-D."/>
            <person name="Tian Y."/>
            <person name="Jiao J.-Y."/>
            <person name="Zhang X.-T."/>
            <person name="Zhang Y.-G."/>
            <person name="Zhang Y."/>
            <person name="Xiao M."/>
            <person name="Shu W.-S."/>
            <person name="Li W.-J."/>
        </authorList>
    </citation>
    <scope>NUCLEOTIDE SEQUENCE [LARGE SCALE GENOMIC DNA]</scope>
    <source>
        <strain evidence="3 4">EGI 80759</strain>
    </source>
</reference>
<keyword evidence="4" id="KW-1185">Reference proteome</keyword>
<dbReference type="AlphaFoldDB" id="A0A411YFL9"/>
<evidence type="ECO:0000256" key="2">
    <source>
        <dbReference type="SAM" id="MobiDB-lite"/>
    </source>
</evidence>
<dbReference type="PANTHER" id="PTHR48207:SF3">
    <property type="entry name" value="SUCCINATE--HYDROXYMETHYLGLUTARATE COA-TRANSFERASE"/>
    <property type="match status" value="1"/>
</dbReference>
<dbReference type="EMBL" id="CP036402">
    <property type="protein sequence ID" value="QBI19907.1"/>
    <property type="molecule type" value="Genomic_DNA"/>
</dbReference>
<keyword evidence="1 3" id="KW-0808">Transferase</keyword>
<dbReference type="PANTHER" id="PTHR48207">
    <property type="entry name" value="SUCCINATE--HYDROXYMETHYLGLUTARATE COA-TRANSFERASE"/>
    <property type="match status" value="1"/>
</dbReference>
<protein>
    <submittedName>
        <fullName evidence="3">CoA transferase</fullName>
    </submittedName>
</protein>
<accession>A0A411YFL9</accession>